<comment type="subcellular location">
    <subcellularLocation>
        <location evidence="1">Cell membrane</location>
        <topology evidence="1">Multi-pass membrane protein</topology>
    </subcellularLocation>
</comment>
<keyword evidence="8" id="KW-1185">Reference proteome</keyword>
<name>A0A2U9IWH3_9CREN</name>
<feature type="transmembrane region" description="Helical" evidence="6">
    <location>
        <begin position="265"/>
        <end position="286"/>
    </location>
</feature>
<dbReference type="PANTHER" id="PTHR42770">
    <property type="entry name" value="AMINO ACID TRANSPORTER-RELATED"/>
    <property type="match status" value="1"/>
</dbReference>
<dbReference type="PANTHER" id="PTHR42770:SF7">
    <property type="entry name" value="MEMBRANE PROTEIN"/>
    <property type="match status" value="1"/>
</dbReference>
<dbReference type="InterPro" id="IPR002293">
    <property type="entry name" value="AA/rel_permease1"/>
</dbReference>
<feature type="transmembrane region" description="Helical" evidence="6">
    <location>
        <begin position="155"/>
        <end position="174"/>
    </location>
</feature>
<sequence length="501" mass="54197">MSKFLRHSSGLVKQATLKDLVMLNVANMGAGLAVFQGISPYIVPGASLWVASLLTFLISLPLVLLYTALMTRMPRTGGDYVWLSRKLNGTLGSIMGIAIAFNMPPFFALSAFFSVSAINAVLSEIGTLDHVPSLLNLSNNVFVNPYGSLTLEQELLIYGLSAIAFLIIIGINIVKPRWGYSLTTWLGVFASASLILGVITILINAGDFHRLVGNFLVGEGVKPVTYSGPTFSWGSTVYMIPYFASFAYIWLYAGPAVASEAKGNVKLNLILGSILTAIMITVPFLVMDVVGGYAFNASYYPSFTYNFWTAAMAVSPPIVQWILGLGLISWNFFVMAFGVVVFSRYVFAFSFDRVFPSFFAKLNRASSPYMAHILDLILTLAFLAIPLISVNGAESLYAYTPLAAIYLFLVGLTGIKVGKSERKPLLIALGGISSLFMAFLAYESVTNPFFGVVSSTGINVIGTGYLVALVGGGALIYAIASQLRRREGIELKEVFQEIPPE</sequence>
<reference evidence="7" key="1">
    <citation type="submission" date="2018-05" db="EMBL/GenBank/DDBJ databases">
        <title>Complete Genome Sequences of Extremely Thermoacidophilic, Metal-Mobilizing Type-Strain Members of the Archaeal Family Sulfolobaceae: Acidianus brierleyi DSM-1651T, Acidianus sulfidivorans DSM-18786T, Metallosphaera hakonensis DSM-7519T, and Metallosphaera prunae DSM-10039T.</title>
        <authorList>
            <person name="Counts J.A."/>
            <person name="Kelly R.M."/>
        </authorList>
    </citation>
    <scope>NUCLEOTIDE SEQUENCE [LARGE SCALE GENOMIC DNA]</scope>
    <source>
        <strain evidence="7">HO1-1</strain>
    </source>
</reference>
<proteinExistence type="predicted"/>
<dbReference type="GO" id="GO:0005886">
    <property type="term" value="C:plasma membrane"/>
    <property type="evidence" value="ECO:0007669"/>
    <property type="project" value="UniProtKB-SubCell"/>
</dbReference>
<keyword evidence="2" id="KW-1003">Cell membrane</keyword>
<evidence type="ECO:0000256" key="2">
    <source>
        <dbReference type="ARBA" id="ARBA00022475"/>
    </source>
</evidence>
<dbReference type="Pfam" id="PF13520">
    <property type="entry name" value="AA_permease_2"/>
    <property type="match status" value="1"/>
</dbReference>
<evidence type="ECO:0000256" key="3">
    <source>
        <dbReference type="ARBA" id="ARBA00022692"/>
    </source>
</evidence>
<feature type="transmembrane region" description="Helical" evidence="6">
    <location>
        <begin position="462"/>
        <end position="480"/>
    </location>
</feature>
<dbReference type="EMBL" id="CP029287">
    <property type="protein sequence ID" value="AWS00355.1"/>
    <property type="molecule type" value="Genomic_DNA"/>
</dbReference>
<feature type="transmembrane region" description="Helical" evidence="6">
    <location>
        <begin position="318"/>
        <end position="347"/>
    </location>
</feature>
<dbReference type="STRING" id="1293036.GCA_001315825_02268"/>
<evidence type="ECO:0000313" key="7">
    <source>
        <dbReference type="EMBL" id="AWS00355.1"/>
    </source>
</evidence>
<keyword evidence="4 6" id="KW-1133">Transmembrane helix</keyword>
<organism evidence="7 8">
    <name type="scientific">Metallosphaera hakonensis JCM 8857 = DSM 7519</name>
    <dbReference type="NCBI Taxonomy" id="1293036"/>
    <lineage>
        <taxon>Archaea</taxon>
        <taxon>Thermoproteota</taxon>
        <taxon>Thermoprotei</taxon>
        <taxon>Sulfolobales</taxon>
        <taxon>Sulfolobaceae</taxon>
        <taxon>Metallosphaera</taxon>
    </lineage>
</organism>
<dbReference type="GeneID" id="36836171"/>
<evidence type="ECO:0000256" key="5">
    <source>
        <dbReference type="ARBA" id="ARBA00023136"/>
    </source>
</evidence>
<evidence type="ECO:0000313" key="8">
    <source>
        <dbReference type="Proteomes" id="UP000247586"/>
    </source>
</evidence>
<dbReference type="Gene3D" id="1.20.1740.10">
    <property type="entry name" value="Amino acid/polyamine transporter I"/>
    <property type="match status" value="1"/>
</dbReference>
<dbReference type="Proteomes" id="UP000247586">
    <property type="component" value="Chromosome"/>
</dbReference>
<dbReference type="InterPro" id="IPR050367">
    <property type="entry name" value="APC_superfamily"/>
</dbReference>
<feature type="transmembrane region" description="Helical" evidence="6">
    <location>
        <begin position="231"/>
        <end position="253"/>
    </location>
</feature>
<accession>A0A2U9IWH3</accession>
<dbReference type="KEGG" id="mhk:DFR87_12470"/>
<feature type="transmembrane region" description="Helical" evidence="6">
    <location>
        <begin position="90"/>
        <end position="113"/>
    </location>
</feature>
<dbReference type="RefSeq" id="WP_110369638.1">
    <property type="nucleotide sequence ID" value="NZ_CP029287.2"/>
</dbReference>
<feature type="transmembrane region" description="Helical" evidence="6">
    <location>
        <begin position="186"/>
        <end position="206"/>
    </location>
</feature>
<protein>
    <submittedName>
        <fullName evidence="7">Amino acid permease</fullName>
    </submittedName>
</protein>
<evidence type="ECO:0000256" key="6">
    <source>
        <dbReference type="SAM" id="Phobius"/>
    </source>
</evidence>
<dbReference type="GO" id="GO:0022857">
    <property type="term" value="F:transmembrane transporter activity"/>
    <property type="evidence" value="ECO:0007669"/>
    <property type="project" value="InterPro"/>
</dbReference>
<feature type="transmembrane region" description="Helical" evidence="6">
    <location>
        <begin position="368"/>
        <end position="390"/>
    </location>
</feature>
<dbReference type="PIRSF" id="PIRSF006060">
    <property type="entry name" value="AA_transporter"/>
    <property type="match status" value="1"/>
</dbReference>
<dbReference type="AlphaFoldDB" id="A0A2U9IWH3"/>
<feature type="transmembrane region" description="Helical" evidence="6">
    <location>
        <begin position="48"/>
        <end position="69"/>
    </location>
</feature>
<evidence type="ECO:0000256" key="4">
    <source>
        <dbReference type="ARBA" id="ARBA00022989"/>
    </source>
</evidence>
<feature type="transmembrane region" description="Helical" evidence="6">
    <location>
        <begin position="396"/>
        <end position="413"/>
    </location>
</feature>
<gene>
    <name evidence="7" type="ORF">DFR87_12470</name>
</gene>
<feature type="transmembrane region" description="Helical" evidence="6">
    <location>
        <begin position="21"/>
        <end position="42"/>
    </location>
</feature>
<dbReference type="OrthoDB" id="43026at2157"/>
<keyword evidence="3 6" id="KW-0812">Transmembrane</keyword>
<feature type="transmembrane region" description="Helical" evidence="6">
    <location>
        <begin position="425"/>
        <end position="442"/>
    </location>
</feature>
<keyword evidence="5 6" id="KW-0472">Membrane</keyword>
<evidence type="ECO:0000256" key="1">
    <source>
        <dbReference type="ARBA" id="ARBA00004651"/>
    </source>
</evidence>